<dbReference type="Proteomes" id="UP000053477">
    <property type="component" value="Unassembled WGS sequence"/>
</dbReference>
<accession>A0A0H2RPP2</accession>
<keyword evidence="2" id="KW-1185">Reference proteome</keyword>
<evidence type="ECO:0000313" key="2">
    <source>
        <dbReference type="Proteomes" id="UP000053477"/>
    </source>
</evidence>
<gene>
    <name evidence="1" type="ORF">SCHPADRAFT_344353</name>
</gene>
<evidence type="ECO:0000313" key="1">
    <source>
        <dbReference type="EMBL" id="KLO13859.1"/>
    </source>
</evidence>
<sequence>MGNLTSNNDSSIQRQWRLFTDKFSLLEFSGKDSPKRMLAAKNTRIHELHTQLVKRKDNLQKTTIKRSRHNPMGSFYTLAECEKLRGKDSIDSFDLKGRYAETGKDLYQFACDLLCAGQQLEDTKNVLDERSRNSDGTEIDMWIGAQNRLAITCDHIISFMITAPFEVKTHESTIHEAWTAVKILQNYLSGDKLATHECLNQQVDMIDEFLGKRLEDYKKRAELFKKEKEDRQVPPGERPFAHLDIRTGDLAHTKMVVECMSRDRNRKGLGLPIVCTGPPKTTGISFRGGYGAVYKMTLPDNACNLDRIKILNRPVSFRRAQKCAIHISIP</sequence>
<dbReference type="EMBL" id="KQ085953">
    <property type="protein sequence ID" value="KLO13859.1"/>
    <property type="molecule type" value="Genomic_DNA"/>
</dbReference>
<proteinExistence type="predicted"/>
<protein>
    <submittedName>
        <fullName evidence="1">Uncharacterized protein</fullName>
    </submittedName>
</protein>
<organism evidence="1 2">
    <name type="scientific">Schizopora paradoxa</name>
    <dbReference type="NCBI Taxonomy" id="27342"/>
    <lineage>
        <taxon>Eukaryota</taxon>
        <taxon>Fungi</taxon>
        <taxon>Dikarya</taxon>
        <taxon>Basidiomycota</taxon>
        <taxon>Agaricomycotina</taxon>
        <taxon>Agaricomycetes</taxon>
        <taxon>Hymenochaetales</taxon>
        <taxon>Schizoporaceae</taxon>
        <taxon>Schizopora</taxon>
    </lineage>
</organism>
<dbReference type="AlphaFoldDB" id="A0A0H2RPP2"/>
<dbReference type="InParanoid" id="A0A0H2RPP2"/>
<reference evidence="1 2" key="1">
    <citation type="submission" date="2015-04" db="EMBL/GenBank/DDBJ databases">
        <title>Complete genome sequence of Schizopora paradoxa KUC8140, a cosmopolitan wood degrader in East Asia.</title>
        <authorList>
            <consortium name="DOE Joint Genome Institute"/>
            <person name="Min B."/>
            <person name="Park H."/>
            <person name="Jang Y."/>
            <person name="Kim J.-J."/>
            <person name="Kim K.H."/>
            <person name="Pangilinan J."/>
            <person name="Lipzen A."/>
            <person name="Riley R."/>
            <person name="Grigoriev I.V."/>
            <person name="Spatafora J.W."/>
            <person name="Choi I.-G."/>
        </authorList>
    </citation>
    <scope>NUCLEOTIDE SEQUENCE [LARGE SCALE GENOMIC DNA]</scope>
    <source>
        <strain evidence="1 2">KUC8140</strain>
    </source>
</reference>
<name>A0A0H2RPP2_9AGAM</name>